<reference evidence="1 2" key="1">
    <citation type="submission" date="2017-05" db="EMBL/GenBank/DDBJ databases">
        <title>The Genome Sequence of Enterococcus faecium 6F2_DIV0138.</title>
        <authorList>
            <consortium name="The Broad Institute Genomics Platform"/>
            <consortium name="The Broad Institute Genomic Center for Infectious Diseases"/>
            <person name="Earl A."/>
            <person name="Manson A."/>
            <person name="Schwartman J."/>
            <person name="Gilmore M."/>
            <person name="Abouelleil A."/>
            <person name="Cao P."/>
            <person name="Chapman S."/>
            <person name="Cusick C."/>
            <person name="Shea T."/>
            <person name="Young S."/>
            <person name="Neafsey D."/>
            <person name="Nusbaum C."/>
            <person name="Birren B."/>
        </authorList>
    </citation>
    <scope>NUCLEOTIDE SEQUENCE [LARGE SCALE GENOMIC DNA]</scope>
    <source>
        <strain evidence="1 2">6F2_DIV0138</strain>
    </source>
</reference>
<protein>
    <submittedName>
        <fullName evidence="1">Uncharacterized protein</fullName>
    </submittedName>
</protein>
<accession>A0AB73PSL7</accession>
<dbReference type="EMBL" id="NGLB01000001">
    <property type="protein sequence ID" value="OTN99164.1"/>
    <property type="molecule type" value="Genomic_DNA"/>
</dbReference>
<dbReference type="Proteomes" id="UP000194737">
    <property type="component" value="Unassembled WGS sequence"/>
</dbReference>
<organism evidence="1 2">
    <name type="scientific">Enterococcus faecium</name>
    <name type="common">Streptococcus faecium</name>
    <dbReference type="NCBI Taxonomy" id="1352"/>
    <lineage>
        <taxon>Bacteria</taxon>
        <taxon>Bacillati</taxon>
        <taxon>Bacillota</taxon>
        <taxon>Bacilli</taxon>
        <taxon>Lactobacillales</taxon>
        <taxon>Enterococcaceae</taxon>
        <taxon>Enterococcus</taxon>
    </lineage>
</organism>
<proteinExistence type="predicted"/>
<evidence type="ECO:0000313" key="2">
    <source>
        <dbReference type="Proteomes" id="UP000194737"/>
    </source>
</evidence>
<comment type="caution">
    <text evidence="1">The sequence shown here is derived from an EMBL/GenBank/DDBJ whole genome shotgun (WGS) entry which is preliminary data.</text>
</comment>
<sequence>MNIIKGKYYKVKDKNQGEIFSKLDKVDQILKEVETCMEFEEVKFVHSNKPY</sequence>
<gene>
    <name evidence="1" type="ORF">A5804_000650</name>
</gene>
<name>A0AB73PSL7_ENTFC</name>
<dbReference type="RefSeq" id="WP_179189800.1">
    <property type="nucleotide sequence ID" value="NZ_NGLB01000001.1"/>
</dbReference>
<evidence type="ECO:0000313" key="1">
    <source>
        <dbReference type="EMBL" id="OTN99164.1"/>
    </source>
</evidence>
<dbReference type="AlphaFoldDB" id="A0AB73PSL7"/>